<feature type="transmembrane region" description="Helical" evidence="7">
    <location>
        <begin position="286"/>
        <end position="308"/>
    </location>
</feature>
<keyword evidence="3 7" id="KW-0812">Transmembrane</keyword>
<dbReference type="PANTHER" id="PTHR30238:SF0">
    <property type="entry name" value="THYLAKOID MEMBRANE PROTEIN TERC, CHLOROPLASTIC"/>
    <property type="match status" value="1"/>
</dbReference>
<feature type="transmembrane region" description="Helical" evidence="7">
    <location>
        <begin position="6"/>
        <end position="29"/>
    </location>
</feature>
<evidence type="ECO:0000313" key="8">
    <source>
        <dbReference type="EMBL" id="ABP47634.1"/>
    </source>
</evidence>
<dbReference type="Pfam" id="PF03741">
    <property type="entry name" value="TerC"/>
    <property type="match status" value="1"/>
</dbReference>
<dbReference type="eggNOG" id="COG0861">
    <property type="taxonomic scope" value="Bacteria"/>
</dbReference>
<dbReference type="GO" id="GO:0016020">
    <property type="term" value="C:membrane"/>
    <property type="evidence" value="ECO:0007669"/>
    <property type="project" value="UniProtKB-SubCell"/>
</dbReference>
<feature type="transmembrane region" description="Helical" evidence="7">
    <location>
        <begin position="224"/>
        <end position="245"/>
    </location>
</feature>
<feature type="transmembrane region" description="Helical" evidence="7">
    <location>
        <begin position="195"/>
        <end position="218"/>
    </location>
</feature>
<evidence type="ECO:0000256" key="3">
    <source>
        <dbReference type="ARBA" id="ARBA00022692"/>
    </source>
</evidence>
<accession>A4T1H4</accession>
<dbReference type="PANTHER" id="PTHR30238">
    <property type="entry name" value="MEMBRANE BOUND PREDICTED REDOX MODULATOR"/>
    <property type="match status" value="1"/>
</dbReference>
<gene>
    <name evidence="8" type="ordered locus">Mflv_5168</name>
</gene>
<evidence type="ECO:0000256" key="2">
    <source>
        <dbReference type="ARBA" id="ARBA00007511"/>
    </source>
</evidence>
<feature type="transmembrane region" description="Helical" evidence="7">
    <location>
        <begin position="104"/>
        <end position="122"/>
    </location>
</feature>
<proteinExistence type="inferred from homology"/>
<reference evidence="8" key="2">
    <citation type="journal article" date="2013" name="PLoS ONE">
        <title>A Gene Expression Study of the Activities of Aromatic Ring-Cleavage Dioxygenases in Mycobacterium gilvum PYR-GCK to Changes in Salinity and pH during Pyrene Degradation.</title>
        <authorList>
            <person name="Badejo A.C."/>
            <person name="Badejo A.O."/>
            <person name="Shin K.H."/>
            <person name="Chai Y.G."/>
        </authorList>
    </citation>
    <scope>NUCLEOTIDE SEQUENCE [LARGE SCALE GENOMIC DNA]</scope>
    <source>
        <strain evidence="8">PYR-GCK</strain>
    </source>
</reference>
<evidence type="ECO:0000256" key="5">
    <source>
        <dbReference type="ARBA" id="ARBA00023136"/>
    </source>
</evidence>
<dbReference type="AlphaFoldDB" id="A4T1H4"/>
<dbReference type="InterPro" id="IPR022369">
    <property type="entry name" value="Integral_membrane_TerC_rswitch"/>
</dbReference>
<evidence type="ECO:0000256" key="1">
    <source>
        <dbReference type="ARBA" id="ARBA00004141"/>
    </source>
</evidence>
<evidence type="ECO:0000256" key="4">
    <source>
        <dbReference type="ARBA" id="ARBA00022989"/>
    </source>
</evidence>
<feature type="transmembrane region" description="Helical" evidence="7">
    <location>
        <begin position="79"/>
        <end position="97"/>
    </location>
</feature>
<name>A4T1H4_MYCGI</name>
<comment type="subcellular location">
    <subcellularLocation>
        <location evidence="1">Membrane</location>
        <topology evidence="1">Multi-pass membrane protein</topology>
    </subcellularLocation>
</comment>
<dbReference type="OrthoDB" id="5242957at2"/>
<dbReference type="NCBIfam" id="TIGR03718">
    <property type="entry name" value="R_switched_Alx"/>
    <property type="match status" value="1"/>
</dbReference>
<feature type="compositionally biased region" description="Basic and acidic residues" evidence="6">
    <location>
        <begin position="328"/>
        <end position="338"/>
    </location>
</feature>
<protein>
    <submittedName>
        <fullName evidence="8">Integral membrane protein TerC</fullName>
    </submittedName>
</protein>
<organism evidence="8">
    <name type="scientific">Mycolicibacterium gilvum (strain PYR-GCK)</name>
    <name type="common">Mycobacterium gilvum (strain PYR-GCK)</name>
    <dbReference type="NCBI Taxonomy" id="350054"/>
    <lineage>
        <taxon>Bacteria</taxon>
        <taxon>Bacillati</taxon>
        <taxon>Actinomycetota</taxon>
        <taxon>Actinomycetes</taxon>
        <taxon>Mycobacteriales</taxon>
        <taxon>Mycobacteriaceae</taxon>
        <taxon>Mycolicibacterium</taxon>
    </lineage>
</organism>
<dbReference type="KEGG" id="mgi:Mflv_5168"/>
<dbReference type="HOGENOM" id="CLU_045644_0_1_11"/>
<evidence type="ECO:0000256" key="7">
    <source>
        <dbReference type="SAM" id="Phobius"/>
    </source>
</evidence>
<feature type="transmembrane region" description="Helical" evidence="7">
    <location>
        <begin position="128"/>
        <end position="146"/>
    </location>
</feature>
<comment type="similarity">
    <text evidence="2">Belongs to the TerC family.</text>
</comment>
<feature type="transmembrane region" description="Helical" evidence="7">
    <location>
        <begin position="41"/>
        <end position="59"/>
    </location>
</feature>
<evidence type="ECO:0000256" key="6">
    <source>
        <dbReference type="SAM" id="MobiDB-lite"/>
    </source>
</evidence>
<feature type="transmembrane region" description="Helical" evidence="7">
    <location>
        <begin position="252"/>
        <end position="274"/>
    </location>
</feature>
<reference evidence="8" key="1">
    <citation type="submission" date="2007-04" db="EMBL/GenBank/DDBJ databases">
        <authorList>
            <consortium name="US DOE Joint Genome Institute"/>
            <person name="Copeland A."/>
            <person name="Lucas S."/>
            <person name="Lapidus A."/>
            <person name="Barry K."/>
            <person name="Detter J.C."/>
            <person name="Glavina del Rio T."/>
            <person name="Hammon N."/>
            <person name="Israni S."/>
            <person name="Dalin E."/>
            <person name="Tice H."/>
            <person name="Pitluck S."/>
            <person name="Chain P."/>
            <person name="Malfatti S."/>
            <person name="Shin M."/>
            <person name="Vergez L."/>
            <person name="Schmutz J."/>
            <person name="Larimer F."/>
            <person name="Land M."/>
            <person name="Hauser L."/>
            <person name="Kyrpides N."/>
            <person name="Mikhailova N."/>
            <person name="Miller C."/>
            <person name="Richardson P."/>
        </authorList>
    </citation>
    <scope>NUCLEOTIDE SEQUENCE</scope>
    <source>
        <strain evidence="8">PYR-GCK</strain>
    </source>
</reference>
<feature type="region of interest" description="Disordered" evidence="6">
    <location>
        <begin position="314"/>
        <end position="338"/>
    </location>
</feature>
<dbReference type="InterPro" id="IPR005496">
    <property type="entry name" value="Integral_membrane_TerC"/>
</dbReference>
<dbReference type="STRING" id="350054.Mflv_5168"/>
<sequence>MLEISGLTWGVTIGVIVGLLAIDLILAALRPHRVGFREATAWSVFYIAVAIGFGVWFAMTHGGDFGTEYFAGYIVEKSLSVDNLFVFVIIMTTFAVPEEHQHKVLTFGIILALIMRAIFIAVGATLLSLFSFMFLLFGLLLIYTAIQLFRHRDEDPDVENNIMIRATRKVLPISDDYDGGRLLTRREGRRMATPLLAVLIAIGSVDLLFALDSIPAVFGVTNEPYIVFTANAFALLGLRALFFLVKGLLDRLVYLSTGLSIILAFIGVKLILHWGHVDINPQIPEINTYLSLVVIIGILTIVTVASLIKTRKDPTAKAHPGSLRASRKRPEEQRDATG</sequence>
<keyword evidence="4 7" id="KW-1133">Transmembrane helix</keyword>
<dbReference type="EMBL" id="CP000656">
    <property type="protein sequence ID" value="ABP47634.1"/>
    <property type="molecule type" value="Genomic_DNA"/>
</dbReference>
<keyword evidence="5 7" id="KW-0472">Membrane</keyword>